<dbReference type="RefSeq" id="XP_005751283.1">
    <property type="nucleotide sequence ID" value="XM_005751226.1"/>
</dbReference>
<name>A0A9Y3VZD1_9CICH</name>
<protein>
    <submittedName>
        <fullName evidence="4">Uncharacterized protein LOC102207572</fullName>
    </submittedName>
</protein>
<dbReference type="Gene3D" id="2.40.50.140">
    <property type="entry name" value="Nucleic acid-binding proteins"/>
    <property type="match status" value="2"/>
</dbReference>
<dbReference type="Proteomes" id="UP000695023">
    <property type="component" value="Unplaced"/>
</dbReference>
<dbReference type="SUPFAM" id="SSF50249">
    <property type="entry name" value="Nucleic acid-binding proteins"/>
    <property type="match status" value="2"/>
</dbReference>
<sequence>MPKISSRKWKEALTAIIDELEKSQFNKMLELLRKIPRSQKTPKFKDKMPQKIIEHYGEEKSISAINRVMSKIPRKDAVIQDQLRPFVLTLKKKKLKEKKAFKGTHACDPVMGGSTAAFVANGTVSKSKSKHLEPEPAADSKKSFQQDKKRTISDVKSSKQILDTEVIVGKVLQKSGLCTFKIDKKEKPYFNLAVADETDVIKVVVYKNDLYSEIEEERSYLFIKLQKNEDVLKVTSSSKVSETSAVKVPAEIEKTARTLLCPESPLCSIAEVKTFAESSKASIRGTITEMKTLERITVMKQRKTKKQDFHLKDDTDSIKVSVWGENTQQCKGLLVGDIVKVTNVKTNYFRGVTSVNSTPFTRIRKVCSASFQTGRIEIKAISKANKTWTHVVAEFNQQLQTFVVASQLLAKAFGVKLDENFKQKLVDKLPLSTVAETQGNKIHKIK</sequence>
<feature type="domain" description="HIN-200" evidence="2">
    <location>
        <begin position="171"/>
        <end position="245"/>
    </location>
</feature>
<dbReference type="InterPro" id="IPR012340">
    <property type="entry name" value="NA-bd_OB-fold"/>
</dbReference>
<keyword evidence="3" id="KW-1185">Reference proteome</keyword>
<dbReference type="InterPro" id="IPR004021">
    <property type="entry name" value="HIN200/IF120x"/>
</dbReference>
<dbReference type="PROSITE" id="PS50834">
    <property type="entry name" value="HIN_200"/>
    <property type="match status" value="1"/>
</dbReference>
<accession>A0A9Y3VZD1</accession>
<organism evidence="3 4">
    <name type="scientific">Pundamilia nyererei</name>
    <dbReference type="NCBI Taxonomy" id="303518"/>
    <lineage>
        <taxon>Eukaryota</taxon>
        <taxon>Metazoa</taxon>
        <taxon>Chordata</taxon>
        <taxon>Craniata</taxon>
        <taxon>Vertebrata</taxon>
        <taxon>Euteleostomi</taxon>
        <taxon>Actinopterygii</taxon>
        <taxon>Neopterygii</taxon>
        <taxon>Teleostei</taxon>
        <taxon>Neoteleostei</taxon>
        <taxon>Acanthomorphata</taxon>
        <taxon>Ovalentaria</taxon>
        <taxon>Cichlomorphae</taxon>
        <taxon>Cichliformes</taxon>
        <taxon>Cichlidae</taxon>
        <taxon>African cichlids</taxon>
        <taxon>Pseudocrenilabrinae</taxon>
        <taxon>Haplochromini</taxon>
        <taxon>Pundamilia</taxon>
    </lineage>
</organism>
<dbReference type="AlphaFoldDB" id="A0A9Y3VZD1"/>
<dbReference type="Gene3D" id="1.10.533.10">
    <property type="entry name" value="Death Domain, Fas"/>
    <property type="match status" value="1"/>
</dbReference>
<evidence type="ECO:0000259" key="2">
    <source>
        <dbReference type="PROSITE" id="PS50834"/>
    </source>
</evidence>
<evidence type="ECO:0000313" key="3">
    <source>
        <dbReference type="Proteomes" id="UP000695023"/>
    </source>
</evidence>
<reference evidence="4" key="1">
    <citation type="submission" date="2025-08" db="UniProtKB">
        <authorList>
            <consortium name="RefSeq"/>
        </authorList>
    </citation>
    <scope>IDENTIFICATION</scope>
</reference>
<gene>
    <name evidence="4" type="primary">LOC102207572</name>
</gene>
<feature type="compositionally biased region" description="Basic and acidic residues" evidence="1">
    <location>
        <begin position="130"/>
        <end position="149"/>
    </location>
</feature>
<proteinExistence type="predicted"/>
<evidence type="ECO:0000256" key="1">
    <source>
        <dbReference type="SAM" id="MobiDB-lite"/>
    </source>
</evidence>
<evidence type="ECO:0000313" key="4">
    <source>
        <dbReference type="RefSeq" id="XP_005751283.1"/>
    </source>
</evidence>
<dbReference type="Pfam" id="PF02760">
    <property type="entry name" value="HIN"/>
    <property type="match status" value="1"/>
</dbReference>
<dbReference type="InterPro" id="IPR011029">
    <property type="entry name" value="DEATH-like_dom_sf"/>
</dbReference>
<feature type="region of interest" description="Disordered" evidence="1">
    <location>
        <begin position="127"/>
        <end position="149"/>
    </location>
</feature>
<dbReference type="GeneID" id="102207572"/>